<keyword evidence="1" id="KW-0479">Metal-binding</keyword>
<feature type="region of interest" description="Disordered" evidence="7">
    <location>
        <begin position="125"/>
        <end position="144"/>
    </location>
</feature>
<keyword evidence="2" id="KW-0862">Zinc</keyword>
<keyword evidence="3" id="KW-0805">Transcription regulation</keyword>
<feature type="region of interest" description="Disordered" evidence="7">
    <location>
        <begin position="1"/>
        <end position="22"/>
    </location>
</feature>
<dbReference type="RefSeq" id="XP_018701637.1">
    <property type="nucleotide sequence ID" value="XM_018851041.1"/>
</dbReference>
<dbReference type="CDD" id="cd12148">
    <property type="entry name" value="fungal_TF_MHR"/>
    <property type="match status" value="1"/>
</dbReference>
<dbReference type="STRING" id="1081104.A0A167P7F6"/>
<dbReference type="GO" id="GO:0046872">
    <property type="term" value="F:metal ion binding"/>
    <property type="evidence" value="ECO:0007669"/>
    <property type="project" value="UniProtKB-KW"/>
</dbReference>
<dbReference type="EMBL" id="AZHB01000022">
    <property type="protein sequence ID" value="OAA56370.1"/>
    <property type="molecule type" value="Genomic_DNA"/>
</dbReference>
<name>A0A167P7F6_CORFA</name>
<evidence type="ECO:0000256" key="7">
    <source>
        <dbReference type="SAM" id="MobiDB-lite"/>
    </source>
</evidence>
<keyword evidence="5" id="KW-0804">Transcription</keyword>
<reference evidence="9 10" key="1">
    <citation type="journal article" date="2016" name="Genome Biol. Evol.">
        <title>Divergent and convergent evolution of fungal pathogenicity.</title>
        <authorList>
            <person name="Shang Y."/>
            <person name="Xiao G."/>
            <person name="Zheng P."/>
            <person name="Cen K."/>
            <person name="Zhan S."/>
            <person name="Wang C."/>
        </authorList>
    </citation>
    <scope>NUCLEOTIDE SEQUENCE [LARGE SCALE GENOMIC DNA]</scope>
    <source>
        <strain evidence="9 10">ARSEF 2679</strain>
    </source>
</reference>
<dbReference type="GeneID" id="30023730"/>
<dbReference type="InterPro" id="IPR051615">
    <property type="entry name" value="Transcr_Regulatory_Elem"/>
</dbReference>
<feature type="domain" description="Clr5" evidence="8">
    <location>
        <begin position="24"/>
        <end position="75"/>
    </location>
</feature>
<feature type="region of interest" description="Disordered" evidence="7">
    <location>
        <begin position="152"/>
        <end position="185"/>
    </location>
</feature>
<evidence type="ECO:0000313" key="10">
    <source>
        <dbReference type="Proteomes" id="UP000076744"/>
    </source>
</evidence>
<dbReference type="PANTHER" id="PTHR31313:SF79">
    <property type="entry name" value="C6 FINGER DOMAIN-CONTAINING PROTEIN"/>
    <property type="match status" value="1"/>
</dbReference>
<evidence type="ECO:0000256" key="4">
    <source>
        <dbReference type="ARBA" id="ARBA00023125"/>
    </source>
</evidence>
<evidence type="ECO:0000256" key="3">
    <source>
        <dbReference type="ARBA" id="ARBA00023015"/>
    </source>
</evidence>
<evidence type="ECO:0000313" key="9">
    <source>
        <dbReference type="EMBL" id="OAA56370.1"/>
    </source>
</evidence>
<evidence type="ECO:0000256" key="1">
    <source>
        <dbReference type="ARBA" id="ARBA00022723"/>
    </source>
</evidence>
<dbReference type="Pfam" id="PF14420">
    <property type="entry name" value="Clr5"/>
    <property type="match status" value="1"/>
</dbReference>
<keyword evidence="6" id="KW-0539">Nucleus</keyword>
<accession>A0A167P7F6</accession>
<dbReference type="InterPro" id="IPR025676">
    <property type="entry name" value="Clr5_dom"/>
</dbReference>
<evidence type="ECO:0000256" key="6">
    <source>
        <dbReference type="ARBA" id="ARBA00023242"/>
    </source>
</evidence>
<dbReference type="GO" id="GO:0003677">
    <property type="term" value="F:DNA binding"/>
    <property type="evidence" value="ECO:0007669"/>
    <property type="project" value="UniProtKB-KW"/>
</dbReference>
<organism evidence="9 10">
    <name type="scientific">Cordyceps fumosorosea (strain ARSEF 2679)</name>
    <name type="common">Isaria fumosorosea</name>
    <dbReference type="NCBI Taxonomy" id="1081104"/>
    <lineage>
        <taxon>Eukaryota</taxon>
        <taxon>Fungi</taxon>
        <taxon>Dikarya</taxon>
        <taxon>Ascomycota</taxon>
        <taxon>Pezizomycotina</taxon>
        <taxon>Sordariomycetes</taxon>
        <taxon>Hypocreomycetidae</taxon>
        <taxon>Hypocreales</taxon>
        <taxon>Cordycipitaceae</taxon>
        <taxon>Cordyceps</taxon>
    </lineage>
</organism>
<gene>
    <name evidence="9" type="ORF">ISF_07438</name>
</gene>
<sequence length="715" mass="80634">MPVREPAVDAKSQQRRKAPTLRGHDWEPLKTRIVELYVRQNMSLPDVRALMQKERGFEATLRQYRSRISQWGLDKNVKTREMDFIARKYYERQAYLASRSPYAFRVRGKAVPLAKIRRWVERTSTKRNDVTEARASTPSDVSYWSDCEQQASEAGGMSSTVHEPDQKSAPSPASSSDKVDEEVTDDSIRDHLASLVRYRQPSARDSPVSSLQDLYRQQDLSTLLGSLEIDDVLVGPYVADAEANNSNGIRAGFAPDLHTSVGGPLFEFELAQKAEEKITGGKLTSLVQLFFQHAYPFVPVLDKQDFLQRWDLDRESIPLPTRSAIFSLVETLNDAPENALKWFRLARGQLSPSRNLADLSTLQALLILLKAKESMPKENYYFDSWLGISRCIEIAQSLGLSRHTTHQQTGSCDSSVAECRLMRRIWQTIYVVEVMISYPNVPLGTVDFYLGLGEDADPAMPEESQFTQLARLLRSIKELYSTYLVGKVDARLATETEFLRHKSTLEMWLNSLPARLALDRGSEGSCLNISSAFVGHLHAFYCLGLIMLNRVQLPLYNQHTANAQWLTHMLLCHAAAKEQCRLHEAIIQQFGLRGVQCMQRGANFTIYCMLLCVAVHLAALTSPDPRLHSDAADYLVRQMRLLESCQNLWPSPELAAEVCKLRELLSDREPNASCSKDTTWTEDAGAAAYAQSLLSDLLPGDIDESDVNSWIDSFL</sequence>
<dbReference type="OrthoDB" id="4869594at2759"/>
<dbReference type="AlphaFoldDB" id="A0A167P7F6"/>
<dbReference type="Proteomes" id="UP000076744">
    <property type="component" value="Unassembled WGS sequence"/>
</dbReference>
<evidence type="ECO:0000256" key="5">
    <source>
        <dbReference type="ARBA" id="ARBA00023163"/>
    </source>
</evidence>
<feature type="compositionally biased region" description="Polar residues" evidence="7">
    <location>
        <begin position="134"/>
        <end position="144"/>
    </location>
</feature>
<evidence type="ECO:0000259" key="8">
    <source>
        <dbReference type="Pfam" id="PF14420"/>
    </source>
</evidence>
<feature type="compositionally biased region" description="Polar residues" evidence="7">
    <location>
        <begin position="152"/>
        <end position="161"/>
    </location>
</feature>
<keyword evidence="4" id="KW-0238">DNA-binding</keyword>
<keyword evidence="10" id="KW-1185">Reference proteome</keyword>
<proteinExistence type="predicted"/>
<protein>
    <submittedName>
        <fullName evidence="9">Transcription factor</fullName>
    </submittedName>
</protein>
<comment type="caution">
    <text evidence="9">The sequence shown here is derived from an EMBL/GenBank/DDBJ whole genome shotgun (WGS) entry which is preliminary data.</text>
</comment>
<evidence type="ECO:0000256" key="2">
    <source>
        <dbReference type="ARBA" id="ARBA00022833"/>
    </source>
</evidence>
<dbReference type="PANTHER" id="PTHR31313">
    <property type="entry name" value="TY1 ENHANCER ACTIVATOR"/>
    <property type="match status" value="1"/>
</dbReference>